<gene>
    <name evidence="2" type="ORF">ACFQ1M_10370</name>
</gene>
<evidence type="ECO:0000313" key="2">
    <source>
        <dbReference type="EMBL" id="MFD0862607.1"/>
    </source>
</evidence>
<dbReference type="EMBL" id="JBHTJH010000010">
    <property type="protein sequence ID" value="MFD0862607.1"/>
    <property type="molecule type" value="Genomic_DNA"/>
</dbReference>
<evidence type="ECO:0000313" key="3">
    <source>
        <dbReference type="Proteomes" id="UP001596978"/>
    </source>
</evidence>
<reference evidence="3" key="1">
    <citation type="journal article" date="2019" name="Int. J. Syst. Evol. Microbiol.">
        <title>The Global Catalogue of Microorganisms (GCM) 10K type strain sequencing project: providing services to taxonomists for standard genome sequencing and annotation.</title>
        <authorList>
            <consortium name="The Broad Institute Genomics Platform"/>
            <consortium name="The Broad Institute Genome Sequencing Center for Infectious Disease"/>
            <person name="Wu L."/>
            <person name="Ma J."/>
        </authorList>
    </citation>
    <scope>NUCLEOTIDE SEQUENCE [LARGE SCALE GENOMIC DNA]</scope>
    <source>
        <strain evidence="3">CCUG 62952</strain>
    </source>
</reference>
<feature type="signal peptide" evidence="1">
    <location>
        <begin position="1"/>
        <end position="19"/>
    </location>
</feature>
<comment type="caution">
    <text evidence="2">The sequence shown here is derived from an EMBL/GenBank/DDBJ whole genome shotgun (WGS) entry which is preliminary data.</text>
</comment>
<evidence type="ECO:0000256" key="1">
    <source>
        <dbReference type="SAM" id="SignalP"/>
    </source>
</evidence>
<dbReference type="RefSeq" id="WP_386407893.1">
    <property type="nucleotide sequence ID" value="NZ_JBHTJH010000010.1"/>
</dbReference>
<protein>
    <submittedName>
        <fullName evidence="2">Uncharacterized protein</fullName>
    </submittedName>
</protein>
<sequence>MKKIIIVLLVSMTTSLSFAQDEACKIVGEISLPAVEAGAFFGCMSSANALACKVAFAAHNCGQDIACSGVVATIVEEGCKFTIRKTGQTIEIIGTAAKENAEELRQTYNALNTVEGMTWLMLYLSQ</sequence>
<accession>A0ABW3D0E7</accession>
<keyword evidence="3" id="KW-1185">Reference proteome</keyword>
<name>A0ABW3D0E7_9FLAO</name>
<keyword evidence="1" id="KW-0732">Signal</keyword>
<organism evidence="2 3">
    <name type="scientific">Sungkyunkwania multivorans</name>
    <dbReference type="NCBI Taxonomy" id="1173618"/>
    <lineage>
        <taxon>Bacteria</taxon>
        <taxon>Pseudomonadati</taxon>
        <taxon>Bacteroidota</taxon>
        <taxon>Flavobacteriia</taxon>
        <taxon>Flavobacteriales</taxon>
        <taxon>Flavobacteriaceae</taxon>
        <taxon>Sungkyunkwania</taxon>
    </lineage>
</organism>
<proteinExistence type="predicted"/>
<feature type="chain" id="PRO_5045968406" evidence="1">
    <location>
        <begin position="20"/>
        <end position="126"/>
    </location>
</feature>
<dbReference type="Proteomes" id="UP001596978">
    <property type="component" value="Unassembled WGS sequence"/>
</dbReference>